<feature type="coiled-coil region" evidence="1">
    <location>
        <begin position="867"/>
        <end position="894"/>
    </location>
</feature>
<organism evidence="4 5">
    <name type="scientific">Nezara viridula</name>
    <name type="common">Southern green stink bug</name>
    <name type="synonym">Cimex viridulus</name>
    <dbReference type="NCBI Taxonomy" id="85310"/>
    <lineage>
        <taxon>Eukaryota</taxon>
        <taxon>Metazoa</taxon>
        <taxon>Ecdysozoa</taxon>
        <taxon>Arthropoda</taxon>
        <taxon>Hexapoda</taxon>
        <taxon>Insecta</taxon>
        <taxon>Pterygota</taxon>
        <taxon>Neoptera</taxon>
        <taxon>Paraneoptera</taxon>
        <taxon>Hemiptera</taxon>
        <taxon>Heteroptera</taxon>
        <taxon>Panheteroptera</taxon>
        <taxon>Pentatomomorpha</taxon>
        <taxon>Pentatomoidea</taxon>
        <taxon>Pentatomidae</taxon>
        <taxon>Pentatominae</taxon>
        <taxon>Nezara</taxon>
    </lineage>
</organism>
<dbReference type="Pfam" id="PF04388">
    <property type="entry name" value="Hamartin"/>
    <property type="match status" value="1"/>
</dbReference>
<keyword evidence="1" id="KW-0175">Coiled coil</keyword>
<feature type="compositionally biased region" description="Basic and acidic residues" evidence="2">
    <location>
        <begin position="467"/>
        <end position="480"/>
    </location>
</feature>
<keyword evidence="3" id="KW-0812">Transmembrane</keyword>
<name>A0A9P0E5R6_NEZVI</name>
<feature type="compositionally biased region" description="Polar residues" evidence="2">
    <location>
        <begin position="439"/>
        <end position="455"/>
    </location>
</feature>
<dbReference type="InterPro" id="IPR007483">
    <property type="entry name" value="Hamartin"/>
</dbReference>
<dbReference type="GO" id="GO:0008285">
    <property type="term" value="P:negative regulation of cell population proliferation"/>
    <property type="evidence" value="ECO:0007669"/>
    <property type="project" value="TreeGrafter"/>
</dbReference>
<reference evidence="4" key="1">
    <citation type="submission" date="2022-01" db="EMBL/GenBank/DDBJ databases">
        <authorList>
            <person name="King R."/>
        </authorList>
    </citation>
    <scope>NUCLEOTIDE SEQUENCE</scope>
</reference>
<feature type="coiled-coil region" evidence="1">
    <location>
        <begin position="717"/>
        <end position="797"/>
    </location>
</feature>
<dbReference type="GO" id="GO:0032007">
    <property type="term" value="P:negative regulation of TOR signaling"/>
    <property type="evidence" value="ECO:0007669"/>
    <property type="project" value="TreeGrafter"/>
</dbReference>
<dbReference type="GO" id="GO:0051726">
    <property type="term" value="P:regulation of cell cycle"/>
    <property type="evidence" value="ECO:0007669"/>
    <property type="project" value="TreeGrafter"/>
</dbReference>
<dbReference type="AlphaFoldDB" id="A0A9P0E5R6"/>
<feature type="compositionally biased region" description="Polar residues" evidence="2">
    <location>
        <begin position="403"/>
        <end position="412"/>
    </location>
</feature>
<dbReference type="PANTHER" id="PTHR15154:SF2">
    <property type="entry name" value="HAMARTIN"/>
    <property type="match status" value="1"/>
</dbReference>
<dbReference type="PANTHER" id="PTHR15154">
    <property type="entry name" value="HAMARTIN"/>
    <property type="match status" value="1"/>
</dbReference>
<evidence type="ECO:0000313" key="4">
    <source>
        <dbReference type="EMBL" id="CAH1390368.1"/>
    </source>
</evidence>
<feature type="transmembrane region" description="Helical" evidence="3">
    <location>
        <begin position="122"/>
        <end position="143"/>
    </location>
</feature>
<accession>A0A9P0E5R6</accession>
<dbReference type="Proteomes" id="UP001152798">
    <property type="component" value="Chromosome 1"/>
</dbReference>
<keyword evidence="3" id="KW-0472">Membrane</keyword>
<feature type="region of interest" description="Disordered" evidence="2">
    <location>
        <begin position="403"/>
        <end position="519"/>
    </location>
</feature>
<evidence type="ECO:0008006" key="6">
    <source>
        <dbReference type="Google" id="ProtNLM"/>
    </source>
</evidence>
<evidence type="ECO:0000256" key="3">
    <source>
        <dbReference type="SAM" id="Phobius"/>
    </source>
</evidence>
<keyword evidence="5" id="KW-1185">Reference proteome</keyword>
<evidence type="ECO:0000256" key="1">
    <source>
        <dbReference type="SAM" id="Coils"/>
    </source>
</evidence>
<proteinExistence type="predicted"/>
<sequence>MEPIQELFNSLESIDSETAEEAKKKFRELFNSTKESWLLNGMFDYYLSCGSERSIDVLICVREPHDRYLFDRLSDTLRGPNRLAGLTLLGHVVRRHPSWIYKIASHSIFKDLIRILKSEKDVVTLMSALLIVVILLPIIASLISTHLQDLFEIFSHLAIWKTNNPHKVPEGYLLHVEIGLYALFNRLYGMFPCNFVSYLRQHYNSKESLAVFTHTIKPMLDTVRMHPLLVTASKELEVSANRWKKIEANDVIIECSKFTIEGNYDKQREDYSYRRNSSSLQSRSRLTLSTCSSFETKLTTEGYVELGNHGVPVVGSYSANLPETAEVWSPAIALGAVTPPGDSSIPHTPIIQGCVISAYMPQEGNSPPEAAIEATPESTPIKDMHEHGERAHSAAGPSVVRNLNTFHSQPSSPLRKDHSTFKLSSTPTGLQRVHRVLSERNQVGNLQSKSKTTYPPGSPLRMIPQVDRTRPHTPGDRSDEDREVETTMITSPNPCSRQVKREDSVLGDSNSGGTSDGTEWREWKAGGGLLWPECRSVNNFARRLRCYSQCQETLHLLSLKASCGNSSKDSKKKYLRRTVSCPEILLDVEAEVLSQKEEKKFVNSETQTDPLQPLLYEHLLLSILNPVEPIQQRSAPPDVTSPPIFRDDHPKGPLELYLEVTKEQLKEKHSKPGVDNSEVKQLKDQLVLLTLQLQFERHRREVHAERNRRLLGRYRENRVLEEHNSALRDQVQLLQRETEMLHKNLERFRNEAKEEEEQHQRSVAFWEEQNASLRNRLKEATELVKQLKEDLKEDRRKRETIAKGYAELESEVFDLRNMKKDAILAVQRAAEMKAELANLQHHLVSAGELELRLKSWIDDLLLTANADTQAKMKMDAYERTIAELNRKVNADSMKIEGAAYKLKQAEELYAKREQLAFEQKKYIEDIRKDCDQQIKERMNDYSKLLEINVQREGDMLKLQAQLECLEDKVRRMSAGKPVPAQAPDLSTTIAQLASPNFSITDETVPLQNLQLLVEHSEIGASGKDFGHT</sequence>
<dbReference type="GO" id="GO:0033596">
    <property type="term" value="C:TSC1-TSC2 complex"/>
    <property type="evidence" value="ECO:0007669"/>
    <property type="project" value="TreeGrafter"/>
</dbReference>
<evidence type="ECO:0000256" key="2">
    <source>
        <dbReference type="SAM" id="MobiDB-lite"/>
    </source>
</evidence>
<feature type="compositionally biased region" description="Polar residues" evidence="2">
    <location>
        <begin position="487"/>
        <end position="496"/>
    </location>
</feature>
<evidence type="ECO:0000313" key="5">
    <source>
        <dbReference type="Proteomes" id="UP001152798"/>
    </source>
</evidence>
<dbReference type="EMBL" id="OV725077">
    <property type="protein sequence ID" value="CAH1390368.1"/>
    <property type="molecule type" value="Genomic_DNA"/>
</dbReference>
<protein>
    <recommendedName>
        <fullName evidence="6">Hamartin</fullName>
    </recommendedName>
</protein>
<feature type="compositionally biased region" description="Low complexity" evidence="2">
    <location>
        <begin position="507"/>
        <end position="517"/>
    </location>
</feature>
<keyword evidence="3" id="KW-1133">Transmembrane helix</keyword>
<feature type="coiled-coil region" evidence="1">
    <location>
        <begin position="948"/>
        <end position="975"/>
    </location>
</feature>
<gene>
    <name evidence="4" type="ORF">NEZAVI_LOCUS1584</name>
</gene>
<dbReference type="OrthoDB" id="6022054at2759"/>